<sequence>MDREYRIFVATFGEDIIRRHGFDHPCVAEHSLDIDELGEVRLYVWMIDAKGARVVHTTTYRYFSPLWNDDQLFNRLFNVLHDNPTPEAMRVVRARIEDFRRRCVATKLDGADS</sequence>
<reference evidence="1 2" key="1">
    <citation type="submission" date="2021-12" db="EMBL/GenBank/DDBJ databases">
        <title>Discovery of the Pendulisporaceae a myxobacterial family with distinct sporulation behavior and unique specialized metabolism.</title>
        <authorList>
            <person name="Garcia R."/>
            <person name="Popoff A."/>
            <person name="Bader C.D."/>
            <person name="Loehr J."/>
            <person name="Walesch S."/>
            <person name="Walt C."/>
            <person name="Boldt J."/>
            <person name="Bunk B."/>
            <person name="Haeckl F.J.F.P.J."/>
            <person name="Gunesch A.P."/>
            <person name="Birkelbach J."/>
            <person name="Nuebel U."/>
            <person name="Pietschmann T."/>
            <person name="Bach T."/>
            <person name="Mueller R."/>
        </authorList>
    </citation>
    <scope>NUCLEOTIDE SEQUENCE [LARGE SCALE GENOMIC DNA]</scope>
    <source>
        <strain evidence="1 2">MSr12523</strain>
    </source>
</reference>
<dbReference type="EMBL" id="CP089982">
    <property type="protein sequence ID" value="WXA96752.1"/>
    <property type="molecule type" value="Genomic_DNA"/>
</dbReference>
<name>A0ABZ2KDH6_9BACT</name>
<dbReference type="RefSeq" id="WP_394847368.1">
    <property type="nucleotide sequence ID" value="NZ_CP089982.1"/>
</dbReference>
<accession>A0ABZ2KDH6</accession>
<evidence type="ECO:0000313" key="1">
    <source>
        <dbReference type="EMBL" id="WXA96752.1"/>
    </source>
</evidence>
<protein>
    <submittedName>
        <fullName evidence="1">Uncharacterized protein</fullName>
    </submittedName>
</protein>
<proteinExistence type="predicted"/>
<keyword evidence="2" id="KW-1185">Reference proteome</keyword>
<dbReference type="Proteomes" id="UP001379533">
    <property type="component" value="Chromosome"/>
</dbReference>
<evidence type="ECO:0000313" key="2">
    <source>
        <dbReference type="Proteomes" id="UP001379533"/>
    </source>
</evidence>
<organism evidence="1 2">
    <name type="scientific">Pendulispora brunnea</name>
    <dbReference type="NCBI Taxonomy" id="2905690"/>
    <lineage>
        <taxon>Bacteria</taxon>
        <taxon>Pseudomonadati</taxon>
        <taxon>Myxococcota</taxon>
        <taxon>Myxococcia</taxon>
        <taxon>Myxococcales</taxon>
        <taxon>Sorangiineae</taxon>
        <taxon>Pendulisporaceae</taxon>
        <taxon>Pendulispora</taxon>
    </lineage>
</organism>
<gene>
    <name evidence="1" type="ORF">LZC95_07870</name>
</gene>